<evidence type="ECO:0000256" key="4">
    <source>
        <dbReference type="RuleBase" id="RU003939"/>
    </source>
</evidence>
<name>A0A015UTM6_BACFG</name>
<keyword evidence="3 5" id="KW-0238">DNA-binding</keyword>
<evidence type="ECO:0000313" key="6">
    <source>
        <dbReference type="Proteomes" id="UP000020529"/>
    </source>
</evidence>
<dbReference type="PRINTS" id="PR01727">
    <property type="entry name" value="DNABINDINGHU"/>
</dbReference>
<dbReference type="GO" id="GO:0030527">
    <property type="term" value="F:structural constituent of chromatin"/>
    <property type="evidence" value="ECO:0007669"/>
    <property type="project" value="InterPro"/>
</dbReference>
<dbReference type="SMART" id="SM00411">
    <property type="entry name" value="BHL"/>
    <property type="match status" value="1"/>
</dbReference>
<dbReference type="PANTHER" id="PTHR33175:SF3">
    <property type="entry name" value="DNA-BINDING PROTEIN HU-BETA"/>
    <property type="match status" value="1"/>
</dbReference>
<dbReference type="CDD" id="cd13831">
    <property type="entry name" value="HU"/>
    <property type="match status" value="1"/>
</dbReference>
<dbReference type="InterPro" id="IPR010992">
    <property type="entry name" value="IHF-like_DNA-bd_dom_sf"/>
</dbReference>
<comment type="caution">
    <text evidence="5">The sequence shown here is derived from an EMBL/GenBank/DDBJ whole genome shotgun (WGS) entry which is preliminary data.</text>
</comment>
<dbReference type="AlphaFoldDB" id="A0A015UTM6"/>
<evidence type="ECO:0000313" key="5">
    <source>
        <dbReference type="EMBL" id="EXY77123.1"/>
    </source>
</evidence>
<comment type="similarity">
    <text evidence="1 4">Belongs to the bacterial histone-like protein family.</text>
</comment>
<dbReference type="PATRIC" id="fig|1339315.3.peg.2"/>
<dbReference type="EMBL" id="JGCY01000001">
    <property type="protein sequence ID" value="EXY77123.1"/>
    <property type="molecule type" value="Genomic_DNA"/>
</dbReference>
<gene>
    <name evidence="5" type="ORF">M124_3976</name>
</gene>
<dbReference type="PROSITE" id="PS00045">
    <property type="entry name" value="HISTONE_LIKE"/>
    <property type="match status" value="1"/>
</dbReference>
<dbReference type="SUPFAM" id="SSF47729">
    <property type="entry name" value="IHF-like DNA-binding proteins"/>
    <property type="match status" value="1"/>
</dbReference>
<dbReference type="Gene3D" id="4.10.520.10">
    <property type="entry name" value="IHF-like DNA-binding proteins"/>
    <property type="match status" value="1"/>
</dbReference>
<dbReference type="InterPro" id="IPR020816">
    <property type="entry name" value="Histone-like_DNA-bd_CS"/>
</dbReference>
<dbReference type="PANTHER" id="PTHR33175">
    <property type="entry name" value="DNA-BINDING PROTEIN HU"/>
    <property type="match status" value="1"/>
</dbReference>
<dbReference type="GO" id="GO:0003677">
    <property type="term" value="F:DNA binding"/>
    <property type="evidence" value="ECO:0007669"/>
    <property type="project" value="UniProtKB-KW"/>
</dbReference>
<proteinExistence type="inferred from homology"/>
<accession>A0A015UTM6</accession>
<evidence type="ECO:0000256" key="3">
    <source>
        <dbReference type="ARBA" id="ARBA00023125"/>
    </source>
</evidence>
<dbReference type="Proteomes" id="UP000020529">
    <property type="component" value="Unassembled WGS sequence"/>
</dbReference>
<dbReference type="GO" id="GO:0005829">
    <property type="term" value="C:cytosol"/>
    <property type="evidence" value="ECO:0007669"/>
    <property type="project" value="TreeGrafter"/>
</dbReference>
<organism evidence="5 6">
    <name type="scientific">Bacteroides fragilis str. 3988T(B)14</name>
    <dbReference type="NCBI Taxonomy" id="1339315"/>
    <lineage>
        <taxon>Bacteria</taxon>
        <taxon>Pseudomonadati</taxon>
        <taxon>Bacteroidota</taxon>
        <taxon>Bacteroidia</taxon>
        <taxon>Bacteroidales</taxon>
        <taxon>Bacteroidaceae</taxon>
        <taxon>Bacteroides</taxon>
    </lineage>
</organism>
<dbReference type="InterPro" id="IPR000119">
    <property type="entry name" value="Hist_DNA-bd"/>
</dbReference>
<evidence type="ECO:0000256" key="1">
    <source>
        <dbReference type="ARBA" id="ARBA00010529"/>
    </source>
</evidence>
<keyword evidence="2" id="KW-0226">DNA condensation</keyword>
<evidence type="ECO:0000256" key="2">
    <source>
        <dbReference type="ARBA" id="ARBA00023067"/>
    </source>
</evidence>
<reference evidence="5 6" key="1">
    <citation type="submission" date="2014-02" db="EMBL/GenBank/DDBJ databases">
        <authorList>
            <person name="Sears C."/>
            <person name="Carroll K."/>
            <person name="Sack B.R."/>
            <person name="Qadri F."/>
            <person name="Myers L.L."/>
            <person name="Chung G.-T."/>
            <person name="Escheverria P."/>
            <person name="Fraser C.M."/>
            <person name="Sadzewicz L."/>
            <person name="Shefchek K.A."/>
            <person name="Tallon L."/>
            <person name="Das S.P."/>
            <person name="Daugherty S."/>
            <person name="Mongodin E.F."/>
        </authorList>
    </citation>
    <scope>NUCLEOTIDE SEQUENCE [LARGE SCALE GENOMIC DNA]</scope>
    <source>
        <strain evidence="6">3988T(B)14</strain>
    </source>
</reference>
<protein>
    <submittedName>
        <fullName evidence="5">DNA-binding protein HU</fullName>
    </submittedName>
</protein>
<dbReference type="Pfam" id="PF00216">
    <property type="entry name" value="Bac_DNA_binding"/>
    <property type="match status" value="1"/>
</dbReference>
<sequence>MLNAVIEIITEEMVRNGRLLLIGFGTFSVKQKAARKGMNPSTFAPIDIPAKKIACFKPSIYLNFLLNRKKRGRKKKEERE</sequence>
<dbReference type="GO" id="GO:0030261">
    <property type="term" value="P:chromosome condensation"/>
    <property type="evidence" value="ECO:0007669"/>
    <property type="project" value="UniProtKB-KW"/>
</dbReference>